<proteinExistence type="predicted"/>
<dbReference type="GO" id="GO:0016791">
    <property type="term" value="F:phosphatase activity"/>
    <property type="evidence" value="ECO:0007669"/>
    <property type="project" value="TreeGrafter"/>
</dbReference>
<dbReference type="InterPro" id="IPR029052">
    <property type="entry name" value="Metallo-depent_PP-like"/>
</dbReference>
<sequence>MGEPSRAHPNIALPRIVHATHDTPPDARVLVVGDVHGCFDELQSLLQACAYMPPEDVLVFVGDLVNKGPKSVQVVRFVRESGALCVRGNHDDAALNAYYTRHSKPDARYSYVHDLSDADVEFLEQLPFTIDLPQVNAMVVHAGIVPGVSLEEQSLGHLYKMRFLKRSSISTVTALETKEEGSALWATQYDGPKLIVFGHDAKAGLQDTPFALGLDTGCCYGKKLTAVILPERRLVSVPAFAMYAEPKSSKPSTTLINPTSLVWHTTWIVALVQLVWSYFFPSGKH</sequence>
<accession>A0A485K6N1</accession>
<dbReference type="InterPro" id="IPR050126">
    <property type="entry name" value="Ap4A_hydrolase"/>
</dbReference>
<evidence type="ECO:0000313" key="3">
    <source>
        <dbReference type="EMBL" id="VFT79204.1"/>
    </source>
</evidence>
<gene>
    <name evidence="3" type="primary">Aste57867_2000</name>
    <name evidence="2" type="ORF">As57867_001998</name>
    <name evidence="3" type="ORF">ASTE57867_2000</name>
</gene>
<dbReference type="AlphaFoldDB" id="A0A485K6N1"/>
<dbReference type="EMBL" id="VJMH01000197">
    <property type="protein sequence ID" value="KAF0717938.1"/>
    <property type="molecule type" value="Genomic_DNA"/>
</dbReference>
<evidence type="ECO:0000259" key="1">
    <source>
        <dbReference type="Pfam" id="PF00149"/>
    </source>
</evidence>
<dbReference type="Gene3D" id="3.60.21.10">
    <property type="match status" value="1"/>
</dbReference>
<dbReference type="InterPro" id="IPR004843">
    <property type="entry name" value="Calcineurin-like_PHP"/>
</dbReference>
<reference evidence="3 4" key="1">
    <citation type="submission" date="2019-03" db="EMBL/GenBank/DDBJ databases">
        <authorList>
            <person name="Gaulin E."/>
            <person name="Dumas B."/>
        </authorList>
    </citation>
    <scope>NUCLEOTIDE SEQUENCE [LARGE SCALE GENOMIC DNA]</scope>
    <source>
        <strain evidence="3">CBS 568.67</strain>
    </source>
</reference>
<dbReference type="PRINTS" id="PR00114">
    <property type="entry name" value="STPHPHTASE"/>
</dbReference>
<evidence type="ECO:0000313" key="4">
    <source>
        <dbReference type="Proteomes" id="UP000332933"/>
    </source>
</evidence>
<keyword evidence="4" id="KW-1185">Reference proteome</keyword>
<dbReference type="PANTHER" id="PTHR42850:SF4">
    <property type="entry name" value="ZINC-DEPENDENT ENDOPOLYPHOSPHATASE"/>
    <property type="match status" value="1"/>
</dbReference>
<dbReference type="PANTHER" id="PTHR42850">
    <property type="entry name" value="METALLOPHOSPHOESTERASE"/>
    <property type="match status" value="1"/>
</dbReference>
<dbReference type="Pfam" id="PF00149">
    <property type="entry name" value="Metallophos"/>
    <property type="match status" value="1"/>
</dbReference>
<reference evidence="2" key="2">
    <citation type="submission" date="2019-06" db="EMBL/GenBank/DDBJ databases">
        <title>Genomics analysis of Aphanomyces spp. identifies a new class of oomycete effector associated with host adaptation.</title>
        <authorList>
            <person name="Gaulin E."/>
        </authorList>
    </citation>
    <scope>NUCLEOTIDE SEQUENCE</scope>
    <source>
        <strain evidence="2">CBS 578.67</strain>
    </source>
</reference>
<dbReference type="OrthoDB" id="10267127at2759"/>
<protein>
    <submittedName>
        <fullName evidence="3">Aste57867_2000 protein</fullName>
    </submittedName>
</protein>
<organism evidence="3 4">
    <name type="scientific">Aphanomyces stellatus</name>
    <dbReference type="NCBI Taxonomy" id="120398"/>
    <lineage>
        <taxon>Eukaryota</taxon>
        <taxon>Sar</taxon>
        <taxon>Stramenopiles</taxon>
        <taxon>Oomycota</taxon>
        <taxon>Saprolegniomycetes</taxon>
        <taxon>Saprolegniales</taxon>
        <taxon>Verrucalvaceae</taxon>
        <taxon>Aphanomyces</taxon>
    </lineage>
</organism>
<dbReference type="EMBL" id="CAADRA010000197">
    <property type="protein sequence ID" value="VFT79204.1"/>
    <property type="molecule type" value="Genomic_DNA"/>
</dbReference>
<dbReference type="InterPro" id="IPR006186">
    <property type="entry name" value="Ser/Thr-sp_prot-phosphatase"/>
</dbReference>
<dbReference type="GO" id="GO:0000298">
    <property type="term" value="F:endopolyphosphatase activity"/>
    <property type="evidence" value="ECO:0007669"/>
    <property type="project" value="TreeGrafter"/>
</dbReference>
<evidence type="ECO:0000313" key="2">
    <source>
        <dbReference type="EMBL" id="KAF0717938.1"/>
    </source>
</evidence>
<feature type="domain" description="Calcineurin-like phosphoesterase" evidence="1">
    <location>
        <begin position="28"/>
        <end position="200"/>
    </location>
</feature>
<dbReference type="GO" id="GO:0005737">
    <property type="term" value="C:cytoplasm"/>
    <property type="evidence" value="ECO:0007669"/>
    <property type="project" value="TreeGrafter"/>
</dbReference>
<dbReference type="GO" id="GO:0006798">
    <property type="term" value="P:polyphosphate catabolic process"/>
    <property type="evidence" value="ECO:0007669"/>
    <property type="project" value="TreeGrafter"/>
</dbReference>
<dbReference type="SUPFAM" id="SSF56300">
    <property type="entry name" value="Metallo-dependent phosphatases"/>
    <property type="match status" value="1"/>
</dbReference>
<name>A0A485K6N1_9STRA</name>
<dbReference type="Proteomes" id="UP000332933">
    <property type="component" value="Unassembled WGS sequence"/>
</dbReference>